<dbReference type="PANTHER" id="PTHR26312">
    <property type="entry name" value="TETRATRICOPEPTIDE REPEAT PROTEIN 5"/>
    <property type="match status" value="1"/>
</dbReference>
<dbReference type="OrthoDB" id="1926212at2759"/>
<name>A0A8J5GYA0_ZINOF</name>
<dbReference type="PANTHER" id="PTHR26312:SF221">
    <property type="entry name" value="OS04G0510600 PROTEIN"/>
    <property type="match status" value="1"/>
</dbReference>
<sequence length="308" mass="33175">MMLRSSSTPILGSLHLSGDGLSAQHLHPVACQFSPASDGIHDPPLGIRRTRSDGNVLSILSDEEHRPPPKCSSSSSRRSSSFLEPIPSLSLYKTNAVAEEEEEEGEDGGANREGSDTVGSLRSIGSGSAALPPLFLARGLGIDRVGSDLFAAVDCGICGDFGGCGGGTCDVLTGSGGEQSDAETYYKKMVEENPSDSLFLRNYAEFLYQTKRDLRRAEEYYSRAILAAPGDGEILSQYAKIVWELHHDGERASIYFQQAVQASPQDSHVLAAYAGFLWETEEAEEEEDGDLQDFSMKFSRDGAPPVIV</sequence>
<organism evidence="2 3">
    <name type="scientific">Zingiber officinale</name>
    <name type="common">Ginger</name>
    <name type="synonym">Amomum zingiber</name>
    <dbReference type="NCBI Taxonomy" id="94328"/>
    <lineage>
        <taxon>Eukaryota</taxon>
        <taxon>Viridiplantae</taxon>
        <taxon>Streptophyta</taxon>
        <taxon>Embryophyta</taxon>
        <taxon>Tracheophyta</taxon>
        <taxon>Spermatophyta</taxon>
        <taxon>Magnoliopsida</taxon>
        <taxon>Liliopsida</taxon>
        <taxon>Zingiberales</taxon>
        <taxon>Zingiberaceae</taxon>
        <taxon>Zingiber</taxon>
    </lineage>
</organism>
<protein>
    <submittedName>
        <fullName evidence="2">Uncharacterized protein</fullName>
    </submittedName>
</protein>
<proteinExistence type="predicted"/>
<dbReference type="Proteomes" id="UP000734854">
    <property type="component" value="Unassembled WGS sequence"/>
</dbReference>
<evidence type="ECO:0000313" key="2">
    <source>
        <dbReference type="EMBL" id="KAG6512371.1"/>
    </source>
</evidence>
<dbReference type="EMBL" id="JACMSC010000008">
    <property type="protein sequence ID" value="KAG6512371.1"/>
    <property type="molecule type" value="Genomic_DNA"/>
</dbReference>
<feature type="compositionally biased region" description="Acidic residues" evidence="1">
    <location>
        <begin position="98"/>
        <end position="107"/>
    </location>
</feature>
<dbReference type="AlphaFoldDB" id="A0A8J5GYA0"/>
<reference evidence="2 3" key="1">
    <citation type="submission" date="2020-08" db="EMBL/GenBank/DDBJ databases">
        <title>Plant Genome Project.</title>
        <authorList>
            <person name="Zhang R.-G."/>
        </authorList>
    </citation>
    <scope>NUCLEOTIDE SEQUENCE [LARGE SCALE GENOMIC DNA]</scope>
    <source>
        <tissue evidence="2">Rhizome</tissue>
    </source>
</reference>
<feature type="compositionally biased region" description="Low complexity" evidence="1">
    <location>
        <begin position="72"/>
        <end position="81"/>
    </location>
</feature>
<evidence type="ECO:0000256" key="1">
    <source>
        <dbReference type="SAM" id="MobiDB-lite"/>
    </source>
</evidence>
<keyword evidence="3" id="KW-1185">Reference proteome</keyword>
<comment type="caution">
    <text evidence="2">The sequence shown here is derived from an EMBL/GenBank/DDBJ whole genome shotgun (WGS) entry which is preliminary data.</text>
</comment>
<gene>
    <name evidence="2" type="ORF">ZIOFF_030482</name>
</gene>
<feature type="region of interest" description="Disordered" evidence="1">
    <location>
        <begin position="58"/>
        <end position="121"/>
    </location>
</feature>
<accession>A0A8J5GYA0</accession>
<evidence type="ECO:0000313" key="3">
    <source>
        <dbReference type="Proteomes" id="UP000734854"/>
    </source>
</evidence>